<dbReference type="AlphaFoldDB" id="A0A4U1J9Z4"/>
<gene>
    <name evidence="1" type="ORF">E8A74_22590</name>
</gene>
<proteinExistence type="predicted"/>
<keyword evidence="2" id="KW-1185">Reference proteome</keyword>
<name>A0A4U1J9Z4_9BACT</name>
<accession>A0A4U1J9Z4</accession>
<protein>
    <submittedName>
        <fullName evidence="1">Uncharacterized protein</fullName>
    </submittedName>
</protein>
<organism evidence="1 2">
    <name type="scientific">Polyangium fumosum</name>
    <dbReference type="NCBI Taxonomy" id="889272"/>
    <lineage>
        <taxon>Bacteria</taxon>
        <taxon>Pseudomonadati</taxon>
        <taxon>Myxococcota</taxon>
        <taxon>Polyangia</taxon>
        <taxon>Polyangiales</taxon>
        <taxon>Polyangiaceae</taxon>
        <taxon>Polyangium</taxon>
    </lineage>
</organism>
<comment type="caution">
    <text evidence="1">The sequence shown here is derived from an EMBL/GenBank/DDBJ whole genome shotgun (WGS) entry which is preliminary data.</text>
</comment>
<dbReference type="RefSeq" id="WP_136931126.1">
    <property type="nucleotide sequence ID" value="NZ_SSMQ01000023.1"/>
</dbReference>
<dbReference type="EMBL" id="SSMQ01000023">
    <property type="protein sequence ID" value="TKD05056.1"/>
    <property type="molecule type" value="Genomic_DNA"/>
</dbReference>
<evidence type="ECO:0000313" key="2">
    <source>
        <dbReference type="Proteomes" id="UP000309215"/>
    </source>
</evidence>
<sequence length="166" mass="17483">MTSPGNVVARYVIAALKCGRIAAQPASRHDDEGNSQSGRICKKAVTSPYRFARYGIDSFSPSGGAFSNASTCASALSWKVASAFAIFASATVSRTAWLSSSNTSACLRIVIPKRSESAARSLRRTRRSTYPSIAWIERCALAVMSGFAAPCVTMKSACGARASPAM</sequence>
<evidence type="ECO:0000313" key="1">
    <source>
        <dbReference type="EMBL" id="TKD05056.1"/>
    </source>
</evidence>
<reference evidence="1 2" key="1">
    <citation type="submission" date="2019-04" db="EMBL/GenBank/DDBJ databases">
        <authorList>
            <person name="Li Y."/>
            <person name="Wang J."/>
        </authorList>
    </citation>
    <scope>NUCLEOTIDE SEQUENCE [LARGE SCALE GENOMIC DNA]</scope>
    <source>
        <strain evidence="1 2">DSM 14668</strain>
    </source>
</reference>
<dbReference type="Proteomes" id="UP000309215">
    <property type="component" value="Unassembled WGS sequence"/>
</dbReference>